<proteinExistence type="predicted"/>
<dbReference type="AlphaFoldDB" id="A0A418WTN4"/>
<feature type="compositionally biased region" description="Basic and acidic residues" evidence="1">
    <location>
        <begin position="1"/>
        <end position="12"/>
    </location>
</feature>
<sequence>MAMSDREPRRPAESPGGGADVAREHRHLLAELRETLGAVQQSLRDHLTLPADEGGPLGAKAETVAGLVSALGTTAERLIRLERQAFGLDHKQDRPGDDDGDPDGIRRRLEGRLARLGLAGGSGGLPARVEPG</sequence>
<evidence type="ECO:0000313" key="3">
    <source>
        <dbReference type="Proteomes" id="UP000284605"/>
    </source>
</evidence>
<feature type="region of interest" description="Disordered" evidence="1">
    <location>
        <begin position="1"/>
        <end position="24"/>
    </location>
</feature>
<name>A0A418WTN4_9PROT</name>
<dbReference type="EMBL" id="QYUK01000008">
    <property type="protein sequence ID" value="RJF94585.1"/>
    <property type="molecule type" value="Genomic_DNA"/>
</dbReference>
<feature type="region of interest" description="Disordered" evidence="1">
    <location>
        <begin position="86"/>
        <end position="106"/>
    </location>
</feature>
<comment type="caution">
    <text evidence="2">The sequence shown here is derived from an EMBL/GenBank/DDBJ whole genome shotgun (WGS) entry which is preliminary data.</text>
</comment>
<reference evidence="2 3" key="1">
    <citation type="submission" date="2018-09" db="EMBL/GenBank/DDBJ databases">
        <authorList>
            <person name="Zhu H."/>
        </authorList>
    </citation>
    <scope>NUCLEOTIDE SEQUENCE [LARGE SCALE GENOMIC DNA]</scope>
    <source>
        <strain evidence="2 3">K1W22B-8</strain>
    </source>
</reference>
<evidence type="ECO:0000313" key="2">
    <source>
        <dbReference type="EMBL" id="RJF94585.1"/>
    </source>
</evidence>
<gene>
    <name evidence="2" type="ORF">D3874_01745</name>
</gene>
<accession>A0A418WTN4</accession>
<evidence type="ECO:0000256" key="1">
    <source>
        <dbReference type="SAM" id="MobiDB-lite"/>
    </source>
</evidence>
<protein>
    <submittedName>
        <fullName evidence="2">Uncharacterized protein</fullName>
    </submittedName>
</protein>
<keyword evidence="3" id="KW-1185">Reference proteome</keyword>
<organism evidence="2 3">
    <name type="scientific">Oleomonas cavernae</name>
    <dbReference type="NCBI Taxonomy" id="2320859"/>
    <lineage>
        <taxon>Bacteria</taxon>
        <taxon>Pseudomonadati</taxon>
        <taxon>Pseudomonadota</taxon>
        <taxon>Alphaproteobacteria</taxon>
        <taxon>Acetobacterales</taxon>
        <taxon>Acetobacteraceae</taxon>
        <taxon>Oleomonas</taxon>
    </lineage>
</organism>
<dbReference type="Proteomes" id="UP000284605">
    <property type="component" value="Unassembled WGS sequence"/>
</dbReference>